<dbReference type="EMBL" id="CP022530">
    <property type="protein sequence ID" value="ASP38482.1"/>
    <property type="molecule type" value="Genomic_DNA"/>
</dbReference>
<evidence type="ECO:0000259" key="4">
    <source>
        <dbReference type="PROSITE" id="PS50902"/>
    </source>
</evidence>
<dbReference type="KEGG" id="bsan:CHH28_07255"/>
<dbReference type="OrthoDB" id="9801479at2"/>
<evidence type="ECO:0000256" key="2">
    <source>
        <dbReference type="ARBA" id="ARBA00022630"/>
    </source>
</evidence>
<evidence type="ECO:0000256" key="3">
    <source>
        <dbReference type="ARBA" id="ARBA00022643"/>
    </source>
</evidence>
<comment type="cofactor">
    <cofactor evidence="1">
        <name>FMN</name>
        <dbReference type="ChEBI" id="CHEBI:58210"/>
    </cofactor>
</comment>
<dbReference type="GO" id="GO:0010181">
    <property type="term" value="F:FMN binding"/>
    <property type="evidence" value="ECO:0007669"/>
    <property type="project" value="InterPro"/>
</dbReference>
<gene>
    <name evidence="5" type="ORF">CHH28_07255</name>
</gene>
<dbReference type="InterPro" id="IPR001226">
    <property type="entry name" value="Flavodoxin_CS"/>
</dbReference>
<protein>
    <submittedName>
        <fullName evidence="5">Flavodoxin</fullName>
    </submittedName>
</protein>
<dbReference type="InterPro" id="IPR005025">
    <property type="entry name" value="FMN_Rdtase-like_dom"/>
</dbReference>
<dbReference type="PANTHER" id="PTHR30546:SF23">
    <property type="entry name" value="FLAVOPROTEIN-LIKE PROTEIN YCP4-RELATED"/>
    <property type="match status" value="1"/>
</dbReference>
<evidence type="ECO:0000313" key="5">
    <source>
        <dbReference type="EMBL" id="ASP38482.1"/>
    </source>
</evidence>
<reference evidence="5 6" key="1">
    <citation type="submission" date="2017-07" db="EMBL/GenBank/DDBJ databases">
        <title>Annotated genome sequence of Bacterioplanes sanyensis isolated from Red Sea.</title>
        <authorList>
            <person name="Rehman Z.U."/>
        </authorList>
    </citation>
    <scope>NUCLEOTIDE SEQUENCE [LARGE SCALE GENOMIC DNA]</scope>
    <source>
        <strain evidence="5 6">NV9</strain>
    </source>
</reference>
<sequence>MTKIAVIYFSATGTTHQLAQAVAEGVQSQPGASVQLERIEGEQIHHGRFVELQLLERLQQVDAMIFGSPTYMGSVASQFKAFTDTTGELWSEQAWANKVAAGFTVGTNLSGDQKHTLDYFQTFASQHGMLWCGVDIPGTYDPALRNRLGAQGGVVVQTADGVVPERDLALAFYLGQRVAGVSQRLAAE</sequence>
<name>A0A222FIK3_9GAMM</name>
<keyword evidence="2" id="KW-0285">Flavoprotein</keyword>
<dbReference type="Gene3D" id="3.40.50.360">
    <property type="match status" value="1"/>
</dbReference>
<accession>A0A222FIK3</accession>
<keyword evidence="3" id="KW-0288">FMN</keyword>
<evidence type="ECO:0000313" key="6">
    <source>
        <dbReference type="Proteomes" id="UP000202440"/>
    </source>
</evidence>
<dbReference type="PANTHER" id="PTHR30546">
    <property type="entry name" value="FLAVODOXIN-RELATED PROTEIN WRBA-RELATED"/>
    <property type="match status" value="1"/>
</dbReference>
<dbReference type="Pfam" id="PF03358">
    <property type="entry name" value="FMN_red"/>
    <property type="match status" value="1"/>
</dbReference>
<dbReference type="GO" id="GO:0009055">
    <property type="term" value="F:electron transfer activity"/>
    <property type="evidence" value="ECO:0007669"/>
    <property type="project" value="InterPro"/>
</dbReference>
<organism evidence="5 6">
    <name type="scientific">Bacterioplanes sanyensis</name>
    <dbReference type="NCBI Taxonomy" id="1249553"/>
    <lineage>
        <taxon>Bacteria</taxon>
        <taxon>Pseudomonadati</taxon>
        <taxon>Pseudomonadota</taxon>
        <taxon>Gammaproteobacteria</taxon>
        <taxon>Oceanospirillales</taxon>
        <taxon>Oceanospirillaceae</taxon>
        <taxon>Bacterioplanes</taxon>
    </lineage>
</organism>
<dbReference type="PROSITE" id="PS00201">
    <property type="entry name" value="FLAVODOXIN"/>
    <property type="match status" value="1"/>
</dbReference>
<dbReference type="Proteomes" id="UP000202440">
    <property type="component" value="Chromosome"/>
</dbReference>
<dbReference type="PROSITE" id="PS50902">
    <property type="entry name" value="FLAVODOXIN_LIKE"/>
    <property type="match status" value="1"/>
</dbReference>
<proteinExistence type="predicted"/>
<dbReference type="SUPFAM" id="SSF52218">
    <property type="entry name" value="Flavoproteins"/>
    <property type="match status" value="1"/>
</dbReference>
<keyword evidence="6" id="KW-1185">Reference proteome</keyword>
<dbReference type="GO" id="GO:0016020">
    <property type="term" value="C:membrane"/>
    <property type="evidence" value="ECO:0007669"/>
    <property type="project" value="TreeGrafter"/>
</dbReference>
<dbReference type="InterPro" id="IPR008254">
    <property type="entry name" value="Flavodoxin/NO_synth"/>
</dbReference>
<dbReference type="InterPro" id="IPR029039">
    <property type="entry name" value="Flavoprotein-like_sf"/>
</dbReference>
<feature type="domain" description="Flavodoxin-like" evidence="4">
    <location>
        <begin position="4"/>
        <end position="188"/>
    </location>
</feature>
<dbReference type="RefSeq" id="WP_094059674.1">
    <property type="nucleotide sequence ID" value="NZ_CP022530.1"/>
</dbReference>
<dbReference type="GO" id="GO:0003955">
    <property type="term" value="F:NAD(P)H dehydrogenase (quinone) activity"/>
    <property type="evidence" value="ECO:0007669"/>
    <property type="project" value="TreeGrafter"/>
</dbReference>
<dbReference type="AlphaFoldDB" id="A0A222FIK3"/>
<evidence type="ECO:0000256" key="1">
    <source>
        <dbReference type="ARBA" id="ARBA00001917"/>
    </source>
</evidence>